<dbReference type="InterPro" id="IPR036390">
    <property type="entry name" value="WH_DNA-bd_sf"/>
</dbReference>
<comment type="caution">
    <text evidence="5">The sequence shown here is derived from an EMBL/GenBank/DDBJ whole genome shotgun (WGS) entry which is preliminary data.</text>
</comment>
<keyword evidence="6" id="KW-1185">Reference proteome</keyword>
<dbReference type="Gene3D" id="1.10.10.10">
    <property type="entry name" value="Winged helix-like DNA-binding domain superfamily/Winged helix DNA-binding domain"/>
    <property type="match status" value="1"/>
</dbReference>
<keyword evidence="2" id="KW-0238">DNA-binding</keyword>
<dbReference type="Proteomes" id="UP000654471">
    <property type="component" value="Unassembled WGS sequence"/>
</dbReference>
<dbReference type="RefSeq" id="WP_189296288.1">
    <property type="nucleotide sequence ID" value="NZ_BMRP01000002.1"/>
</dbReference>
<dbReference type="SMART" id="SM00418">
    <property type="entry name" value="HTH_ARSR"/>
    <property type="match status" value="1"/>
</dbReference>
<protein>
    <submittedName>
        <fullName evidence="5">ArsR family transcriptional regulator</fullName>
    </submittedName>
</protein>
<dbReference type="EMBL" id="BMRP01000002">
    <property type="protein sequence ID" value="GGU46211.1"/>
    <property type="molecule type" value="Genomic_DNA"/>
</dbReference>
<proteinExistence type="predicted"/>
<dbReference type="SUPFAM" id="SSF46785">
    <property type="entry name" value="Winged helix' DNA-binding domain"/>
    <property type="match status" value="1"/>
</dbReference>
<keyword evidence="1" id="KW-0805">Transcription regulation</keyword>
<dbReference type="PANTHER" id="PTHR43132">
    <property type="entry name" value="ARSENICAL RESISTANCE OPERON REPRESSOR ARSR-RELATED"/>
    <property type="match status" value="1"/>
</dbReference>
<evidence type="ECO:0000256" key="3">
    <source>
        <dbReference type="ARBA" id="ARBA00023163"/>
    </source>
</evidence>
<evidence type="ECO:0000256" key="1">
    <source>
        <dbReference type="ARBA" id="ARBA00023015"/>
    </source>
</evidence>
<dbReference type="CDD" id="cd00090">
    <property type="entry name" value="HTH_ARSR"/>
    <property type="match status" value="1"/>
</dbReference>
<organism evidence="5 6">
    <name type="scientific">Streptomyces albospinus</name>
    <dbReference type="NCBI Taxonomy" id="285515"/>
    <lineage>
        <taxon>Bacteria</taxon>
        <taxon>Bacillati</taxon>
        <taxon>Actinomycetota</taxon>
        <taxon>Actinomycetes</taxon>
        <taxon>Kitasatosporales</taxon>
        <taxon>Streptomycetaceae</taxon>
        <taxon>Streptomyces</taxon>
    </lineage>
</organism>
<evidence type="ECO:0000256" key="2">
    <source>
        <dbReference type="ARBA" id="ARBA00023125"/>
    </source>
</evidence>
<dbReference type="InterPro" id="IPR051011">
    <property type="entry name" value="Metal_resp_trans_reg"/>
</dbReference>
<dbReference type="InterPro" id="IPR036388">
    <property type="entry name" value="WH-like_DNA-bd_sf"/>
</dbReference>
<name>A0ABQ2UNB8_9ACTN</name>
<evidence type="ECO:0000313" key="6">
    <source>
        <dbReference type="Proteomes" id="UP000654471"/>
    </source>
</evidence>
<feature type="domain" description="HTH arsR-type" evidence="4">
    <location>
        <begin position="250"/>
        <end position="323"/>
    </location>
</feature>
<dbReference type="InterPro" id="IPR001845">
    <property type="entry name" value="HTH_ArsR_DNA-bd_dom"/>
</dbReference>
<sequence>MSTLRLSPLALSRSRFALSPLAETIGTTIALARPHPDPWFAAWRARHLPAFTAALDADPFARGLTGLISSTKWLPGFVAVPPPDGMRTTLTRELAAVRAVSDDTFRAELEPSLTHSWHHHDLDWLSGHGWGPRAADLLQALWTAHIAADWPRRRALLERDVAYRAGLLAAYGWPRALEQMSRHSTWVGADAIRFSNRPGPERVIGDDGMFFVPVSLSTGTWLCQGPPGHYAQVYPAGGAATALTPARPRRALERLIGAGRATILHELAHPATSTELAARLGQSLGTIGGHLSVLRDAGLVVGTRVGRRVVYRRTEDGDRLAGDQDT</sequence>
<keyword evidence="3" id="KW-0804">Transcription</keyword>
<gene>
    <name evidence="5" type="ORF">GCM10010211_07150</name>
</gene>
<accession>A0ABQ2UNB8</accession>
<dbReference type="InterPro" id="IPR011991">
    <property type="entry name" value="ArsR-like_HTH"/>
</dbReference>
<evidence type="ECO:0000313" key="5">
    <source>
        <dbReference type="EMBL" id="GGU46211.1"/>
    </source>
</evidence>
<dbReference type="Pfam" id="PF12840">
    <property type="entry name" value="HTH_20"/>
    <property type="match status" value="1"/>
</dbReference>
<evidence type="ECO:0000259" key="4">
    <source>
        <dbReference type="SMART" id="SM00418"/>
    </source>
</evidence>
<dbReference type="PANTHER" id="PTHR43132:SF6">
    <property type="entry name" value="HTH-TYPE TRANSCRIPTIONAL REPRESSOR CZRA"/>
    <property type="match status" value="1"/>
</dbReference>
<reference evidence="6" key="1">
    <citation type="journal article" date="2019" name="Int. J. Syst. Evol. Microbiol.">
        <title>The Global Catalogue of Microorganisms (GCM) 10K type strain sequencing project: providing services to taxonomists for standard genome sequencing and annotation.</title>
        <authorList>
            <consortium name="The Broad Institute Genomics Platform"/>
            <consortium name="The Broad Institute Genome Sequencing Center for Infectious Disease"/>
            <person name="Wu L."/>
            <person name="Ma J."/>
        </authorList>
    </citation>
    <scope>NUCLEOTIDE SEQUENCE [LARGE SCALE GENOMIC DNA]</scope>
    <source>
        <strain evidence="6">JCM 3399</strain>
    </source>
</reference>